<feature type="transmembrane region" description="Helical" evidence="6">
    <location>
        <begin position="67"/>
        <end position="90"/>
    </location>
</feature>
<accession>A0A1T0ARD5</accession>
<evidence type="ECO:0000256" key="4">
    <source>
        <dbReference type="ARBA" id="ARBA00022989"/>
    </source>
</evidence>
<comment type="similarity">
    <text evidence="2">Belongs to the acetate uptake transporter (AceTr) (TC 2.A.96) family.</text>
</comment>
<feature type="transmembrane region" description="Helical" evidence="6">
    <location>
        <begin position="41"/>
        <end position="60"/>
    </location>
</feature>
<dbReference type="InterPro" id="IPR047623">
    <property type="entry name" value="SatP"/>
</dbReference>
<keyword evidence="3 6" id="KW-0812">Transmembrane</keyword>
<gene>
    <name evidence="7" type="ORF">B0187_06620</name>
</gene>
<evidence type="ECO:0000256" key="1">
    <source>
        <dbReference type="ARBA" id="ARBA00004141"/>
    </source>
</evidence>
<evidence type="ECO:0000256" key="5">
    <source>
        <dbReference type="ARBA" id="ARBA00023136"/>
    </source>
</evidence>
<dbReference type="EMBL" id="MUYA01000008">
    <property type="protein sequence ID" value="OOR98930.1"/>
    <property type="molecule type" value="Genomic_DNA"/>
</dbReference>
<comment type="caution">
    <text evidence="7">The sequence shown here is derived from an EMBL/GenBank/DDBJ whole genome shotgun (WGS) entry which is preliminary data.</text>
</comment>
<evidence type="ECO:0000313" key="7">
    <source>
        <dbReference type="EMBL" id="OOR98930.1"/>
    </source>
</evidence>
<evidence type="ECO:0000256" key="6">
    <source>
        <dbReference type="SAM" id="Phobius"/>
    </source>
</evidence>
<dbReference type="InterPro" id="IPR047622">
    <property type="entry name" value="GPR1_FUN34_YAAH"/>
</dbReference>
<dbReference type="AlphaFoldDB" id="A0A1T0ARD5"/>
<proteinExistence type="inferred from homology"/>
<feature type="transmembrane region" description="Helical" evidence="6">
    <location>
        <begin position="152"/>
        <end position="169"/>
    </location>
</feature>
<comment type="subcellular location">
    <subcellularLocation>
        <location evidence="1">Membrane</location>
        <topology evidence="1">Multi-pass membrane protein</topology>
    </subcellularLocation>
</comment>
<keyword evidence="4 6" id="KW-1133">Transmembrane helix</keyword>
<keyword evidence="8" id="KW-1185">Reference proteome</keyword>
<dbReference type="PROSITE" id="PS01114">
    <property type="entry name" value="GPR1_FUN34_YAAH"/>
    <property type="match status" value="1"/>
</dbReference>
<reference evidence="7 8" key="1">
    <citation type="submission" date="2017-02" db="EMBL/GenBank/DDBJ databases">
        <title>Draft genome sequence of Haemophilus paracuniculus CCUG 43573 type strain.</title>
        <authorList>
            <person name="Engstrom-Jakobsson H."/>
            <person name="Salva-Serra F."/>
            <person name="Thorell K."/>
            <person name="Gonzales-Siles L."/>
            <person name="Karlsson R."/>
            <person name="Boulund F."/>
            <person name="Engstrand L."/>
            <person name="Kristiansson E."/>
            <person name="Moore E."/>
        </authorList>
    </citation>
    <scope>NUCLEOTIDE SEQUENCE [LARGE SCALE GENOMIC DNA]</scope>
    <source>
        <strain evidence="7 8">CCUG 43573</strain>
    </source>
</reference>
<dbReference type="PANTHER" id="PTHR30178">
    <property type="entry name" value="INNER MEMBRANE PROTEIN YAAH"/>
    <property type="match status" value="1"/>
</dbReference>
<dbReference type="Proteomes" id="UP000190867">
    <property type="component" value="Unassembled WGS sequence"/>
</dbReference>
<dbReference type="RefSeq" id="WP_078237075.1">
    <property type="nucleotide sequence ID" value="NZ_MUYA01000008.1"/>
</dbReference>
<feature type="transmembrane region" description="Helical" evidence="6">
    <location>
        <begin position="123"/>
        <end position="140"/>
    </location>
</feature>
<dbReference type="InterPro" id="IPR000791">
    <property type="entry name" value="Gpr1/Fun34/SatP-like"/>
</dbReference>
<dbReference type="GO" id="GO:0005886">
    <property type="term" value="C:plasma membrane"/>
    <property type="evidence" value="ECO:0007669"/>
    <property type="project" value="TreeGrafter"/>
</dbReference>
<dbReference type="GO" id="GO:0015360">
    <property type="term" value="F:acetate:proton symporter activity"/>
    <property type="evidence" value="ECO:0007669"/>
    <property type="project" value="TreeGrafter"/>
</dbReference>
<dbReference type="OrthoDB" id="9787939at2"/>
<protein>
    <submittedName>
        <fullName evidence="7">Transcriptional regulator</fullName>
    </submittedName>
</protein>
<organism evidence="7 8">
    <name type="scientific">Haemophilus paracuniculus</name>
    <dbReference type="NCBI Taxonomy" id="734"/>
    <lineage>
        <taxon>Bacteria</taxon>
        <taxon>Pseudomonadati</taxon>
        <taxon>Pseudomonadota</taxon>
        <taxon>Gammaproteobacteria</taxon>
        <taxon>Pasteurellales</taxon>
        <taxon>Pasteurellaceae</taxon>
        <taxon>Haemophilus</taxon>
    </lineage>
</organism>
<feature type="transmembrane region" description="Helical" evidence="6">
    <location>
        <begin position="12"/>
        <end position="29"/>
    </location>
</feature>
<evidence type="ECO:0000256" key="2">
    <source>
        <dbReference type="ARBA" id="ARBA00005587"/>
    </source>
</evidence>
<dbReference type="Pfam" id="PF01184">
    <property type="entry name" value="Gpr1_Fun34_YaaH"/>
    <property type="match status" value="1"/>
</dbReference>
<dbReference type="NCBIfam" id="NF038013">
    <property type="entry name" value="AceTr_1"/>
    <property type="match status" value="1"/>
</dbReference>
<dbReference type="GO" id="GO:0071422">
    <property type="term" value="P:succinate transmembrane transport"/>
    <property type="evidence" value="ECO:0007669"/>
    <property type="project" value="TreeGrafter"/>
</dbReference>
<sequence>MSNQHSLTANPAPLGLCGFALTTWLLSLINNGTFSGDNVGLVLAMGFAFGGTAQMIAGMFEFSKGNTFGFTAFTSYGAFWWSFALFKVFFAANVSAAFIGWYLVAWGTFTLMMFIGTLAKARALQAIFLALTITFYLLAIGDFTENKVWTNIGGNFGLLTALLAFYLAAADIINDSFGRTVLPIGEPKK</sequence>
<evidence type="ECO:0000256" key="3">
    <source>
        <dbReference type="ARBA" id="ARBA00022692"/>
    </source>
</evidence>
<feature type="transmembrane region" description="Helical" evidence="6">
    <location>
        <begin position="96"/>
        <end position="116"/>
    </location>
</feature>
<evidence type="ECO:0000313" key="8">
    <source>
        <dbReference type="Proteomes" id="UP000190867"/>
    </source>
</evidence>
<dbReference type="PANTHER" id="PTHR30178:SF3">
    <property type="entry name" value="SUCCINATE-ACETATE_PROTON SYMPORTER SATP"/>
    <property type="match status" value="1"/>
</dbReference>
<name>A0A1T0ARD5_9PAST</name>
<keyword evidence="5 6" id="KW-0472">Membrane</keyword>